<dbReference type="RefSeq" id="WP_145391197.1">
    <property type="nucleotide sequence ID" value="NZ_CP037423.1"/>
</dbReference>
<organism evidence="2 3">
    <name type="scientific">Stieleria neptunia</name>
    <dbReference type="NCBI Taxonomy" id="2527979"/>
    <lineage>
        <taxon>Bacteria</taxon>
        <taxon>Pseudomonadati</taxon>
        <taxon>Planctomycetota</taxon>
        <taxon>Planctomycetia</taxon>
        <taxon>Pirellulales</taxon>
        <taxon>Pirellulaceae</taxon>
        <taxon>Stieleria</taxon>
    </lineage>
</organism>
<evidence type="ECO:0000256" key="1">
    <source>
        <dbReference type="SAM" id="SignalP"/>
    </source>
</evidence>
<evidence type="ECO:0008006" key="4">
    <source>
        <dbReference type="Google" id="ProtNLM"/>
    </source>
</evidence>
<dbReference type="Proteomes" id="UP000319004">
    <property type="component" value="Chromosome"/>
</dbReference>
<accession>A0A518I1W6</accession>
<proteinExistence type="predicted"/>
<dbReference type="OrthoDB" id="271268at2"/>
<reference evidence="2 3" key="1">
    <citation type="submission" date="2019-03" db="EMBL/GenBank/DDBJ databases">
        <title>Deep-cultivation of Planctomycetes and their phenomic and genomic characterization uncovers novel biology.</title>
        <authorList>
            <person name="Wiegand S."/>
            <person name="Jogler M."/>
            <person name="Boedeker C."/>
            <person name="Pinto D."/>
            <person name="Vollmers J."/>
            <person name="Rivas-Marin E."/>
            <person name="Kohn T."/>
            <person name="Peeters S.H."/>
            <person name="Heuer A."/>
            <person name="Rast P."/>
            <person name="Oberbeckmann S."/>
            <person name="Bunk B."/>
            <person name="Jeske O."/>
            <person name="Meyerdierks A."/>
            <person name="Storesund J.E."/>
            <person name="Kallscheuer N."/>
            <person name="Luecker S."/>
            <person name="Lage O.M."/>
            <person name="Pohl T."/>
            <person name="Merkel B.J."/>
            <person name="Hornburger P."/>
            <person name="Mueller R.-W."/>
            <person name="Bruemmer F."/>
            <person name="Labrenz M."/>
            <person name="Spormann A.M."/>
            <person name="Op den Camp H."/>
            <person name="Overmann J."/>
            <person name="Amann R."/>
            <person name="Jetten M.S.M."/>
            <person name="Mascher T."/>
            <person name="Medema M.H."/>
            <person name="Devos D.P."/>
            <person name="Kaster A.-K."/>
            <person name="Ovreas L."/>
            <person name="Rohde M."/>
            <person name="Galperin M.Y."/>
            <person name="Jogler C."/>
        </authorList>
    </citation>
    <scope>NUCLEOTIDE SEQUENCE [LARGE SCALE GENOMIC DNA]</scope>
    <source>
        <strain evidence="2 3">Enr13</strain>
    </source>
</reference>
<protein>
    <recommendedName>
        <fullName evidence="4">Secreted protein</fullName>
    </recommendedName>
</protein>
<evidence type="ECO:0000313" key="2">
    <source>
        <dbReference type="EMBL" id="QDV47112.1"/>
    </source>
</evidence>
<name>A0A518I1W6_9BACT</name>
<feature type="chain" id="PRO_5021965803" description="Secreted protein" evidence="1">
    <location>
        <begin position="40"/>
        <end position="349"/>
    </location>
</feature>
<dbReference type="EMBL" id="CP037423">
    <property type="protein sequence ID" value="QDV47112.1"/>
    <property type="molecule type" value="Genomic_DNA"/>
</dbReference>
<keyword evidence="1" id="KW-0732">Signal</keyword>
<dbReference type="AlphaFoldDB" id="A0A518I1W6"/>
<keyword evidence="3" id="KW-1185">Reference proteome</keyword>
<sequence length="349" mass="39456" precursor="true">MSLAENQITPARLTPRRATVLLGSMLVCLAAVRCPQASAQASGQPQDATTEQATQFAPGVVTIVPGDASPDETFDGPLTLKTFLSAHPELEWKAPTFENGSPHFDPRSRTLVEMAKQVVLRREIYCLEFSFKPLRQMYVDVPVGSGKLQRKLVWYMVYRVRYRGGDLRPAADEVGGSKLYQRLESVSYDSRRFFPLVTLKDHVSGQEYLDRIIPSAKEMIAAREQITAPLYNSVEITRQRIPLSSDESAPGVWGVLTWMDVNPNVDYVSLYVSGLTNAFQQDGEGDDAPYRRKALQLNFFRPGDAMSQTEDFIRFGMPSFEDSEEQAYILDKYNMPEPLNYRWVFRSVK</sequence>
<gene>
    <name evidence="2" type="ORF">Enr13x_70210</name>
</gene>
<evidence type="ECO:0000313" key="3">
    <source>
        <dbReference type="Proteomes" id="UP000319004"/>
    </source>
</evidence>
<dbReference type="KEGG" id="snep:Enr13x_70210"/>
<feature type="signal peptide" evidence="1">
    <location>
        <begin position="1"/>
        <end position="39"/>
    </location>
</feature>